<keyword evidence="4" id="KW-1185">Reference proteome</keyword>
<gene>
    <name evidence="3" type="ORF">FB45DRAFT_885522</name>
</gene>
<evidence type="ECO:0000256" key="2">
    <source>
        <dbReference type="SAM" id="SignalP"/>
    </source>
</evidence>
<comment type="caution">
    <text evidence="3">The sequence shown here is derived from an EMBL/GenBank/DDBJ whole genome shotgun (WGS) entry which is preliminary data.</text>
</comment>
<feature type="region of interest" description="Disordered" evidence="1">
    <location>
        <begin position="165"/>
        <end position="198"/>
    </location>
</feature>
<proteinExistence type="predicted"/>
<dbReference type="EMBL" id="JARKIF010000001">
    <property type="protein sequence ID" value="KAJ7649651.1"/>
    <property type="molecule type" value="Genomic_DNA"/>
</dbReference>
<evidence type="ECO:0000256" key="1">
    <source>
        <dbReference type="SAM" id="MobiDB-lite"/>
    </source>
</evidence>
<feature type="compositionally biased region" description="Polar residues" evidence="1">
    <location>
        <begin position="188"/>
        <end position="198"/>
    </location>
</feature>
<evidence type="ECO:0008006" key="5">
    <source>
        <dbReference type="Google" id="ProtNLM"/>
    </source>
</evidence>
<dbReference type="AlphaFoldDB" id="A0AAD7CHV7"/>
<feature type="chain" id="PRO_5041991156" description="Secreted protein" evidence="2">
    <location>
        <begin position="22"/>
        <end position="198"/>
    </location>
</feature>
<evidence type="ECO:0000313" key="4">
    <source>
        <dbReference type="Proteomes" id="UP001221142"/>
    </source>
</evidence>
<evidence type="ECO:0000313" key="3">
    <source>
        <dbReference type="EMBL" id="KAJ7649651.1"/>
    </source>
</evidence>
<reference evidence="3" key="1">
    <citation type="submission" date="2023-03" db="EMBL/GenBank/DDBJ databases">
        <title>Massive genome expansion in bonnet fungi (Mycena s.s.) driven by repeated elements and novel gene families across ecological guilds.</title>
        <authorList>
            <consortium name="Lawrence Berkeley National Laboratory"/>
            <person name="Harder C.B."/>
            <person name="Miyauchi S."/>
            <person name="Viragh M."/>
            <person name="Kuo A."/>
            <person name="Thoen E."/>
            <person name="Andreopoulos B."/>
            <person name="Lu D."/>
            <person name="Skrede I."/>
            <person name="Drula E."/>
            <person name="Henrissat B."/>
            <person name="Morin E."/>
            <person name="Kohler A."/>
            <person name="Barry K."/>
            <person name="LaButti K."/>
            <person name="Morin E."/>
            <person name="Salamov A."/>
            <person name="Lipzen A."/>
            <person name="Mereny Z."/>
            <person name="Hegedus B."/>
            <person name="Baldrian P."/>
            <person name="Stursova M."/>
            <person name="Weitz H."/>
            <person name="Taylor A."/>
            <person name="Grigoriev I.V."/>
            <person name="Nagy L.G."/>
            <person name="Martin F."/>
            <person name="Kauserud H."/>
        </authorList>
    </citation>
    <scope>NUCLEOTIDE SEQUENCE</scope>
    <source>
        <strain evidence="3">9284</strain>
    </source>
</reference>
<keyword evidence="2" id="KW-0732">Signal</keyword>
<name>A0AAD7CHV7_9AGAR</name>
<accession>A0AAD7CHV7</accession>
<organism evidence="3 4">
    <name type="scientific">Roridomyces roridus</name>
    <dbReference type="NCBI Taxonomy" id="1738132"/>
    <lineage>
        <taxon>Eukaryota</taxon>
        <taxon>Fungi</taxon>
        <taxon>Dikarya</taxon>
        <taxon>Basidiomycota</taxon>
        <taxon>Agaricomycotina</taxon>
        <taxon>Agaricomycetes</taxon>
        <taxon>Agaricomycetidae</taxon>
        <taxon>Agaricales</taxon>
        <taxon>Marasmiineae</taxon>
        <taxon>Mycenaceae</taxon>
        <taxon>Roridomyces</taxon>
    </lineage>
</organism>
<protein>
    <recommendedName>
        <fullName evidence="5">Secreted protein</fullName>
    </recommendedName>
</protein>
<feature type="signal peptide" evidence="2">
    <location>
        <begin position="1"/>
        <end position="21"/>
    </location>
</feature>
<dbReference type="Proteomes" id="UP001221142">
    <property type="component" value="Unassembled WGS sequence"/>
</dbReference>
<sequence>MFSPSESWIATLLWSLRMCSAFGTSRVISALWTGCPKNPAASNLPLQLGLLLVSGPLSDFFQLDLSLSANVFSFRKSGGFAILGWCIQAGHTSGPYCESWTAAKVATVRSLTLILLLALNSQGAGTRMVVVKRRSANSTSIQDATPVHLVPNSYHGGPPFFRQDEPAAGNTSCAHRPHHHPAPHVDPQMSSMMSSASL</sequence>